<sequence>MADFRPVLLGTDLGVYSIARSFHEAYGVRSIVVSNQLRGPIDHSRIIDNVLVGAGAGEEETVAALLDVGRRHAGTPLLLMVNAEHEVELVVRNRAALEPHFVIPFASGEVLTAAADKEVLAATCARLGIATPASQAVDLADAGQEGWAPPALDLTFPVVLKPAVSAEHLLLSFAGKRKVYTATTAAQADDVLRRLARAGLRDVVLVQELIPGHDTQGRTVTCYVDRAGEVTLMASGQLLLQLHEPTMIGNSAAILTEPQPEVEEQAAAILRELGFTGFANFDVKVDPRDGRAHFLDLNPRIGRPNYYLNVAGRNPARAVVADFAAELGLGGPVASPLYRPEQEVGVYSYLPWSLVRRYLTDPGLRRTVARVHRTRRFTHPLAYALDRDPRRTFYRAASTVNLVRDFRAHYPEPTPTGL</sequence>
<dbReference type="InterPro" id="IPR011761">
    <property type="entry name" value="ATP-grasp"/>
</dbReference>
<keyword evidence="1" id="KW-0067">ATP-binding</keyword>
<dbReference type="SUPFAM" id="SSF56059">
    <property type="entry name" value="Glutathione synthetase ATP-binding domain-like"/>
    <property type="match status" value="1"/>
</dbReference>
<evidence type="ECO:0000313" key="4">
    <source>
        <dbReference type="Proteomes" id="UP000313948"/>
    </source>
</evidence>
<dbReference type="Pfam" id="PF02786">
    <property type="entry name" value="CPSase_L_D2"/>
    <property type="match status" value="1"/>
</dbReference>
<keyword evidence="4" id="KW-1185">Reference proteome</keyword>
<dbReference type="EMBL" id="CP040899">
    <property type="protein sequence ID" value="QDB79420.1"/>
    <property type="molecule type" value="Genomic_DNA"/>
</dbReference>
<feature type="domain" description="ATP-grasp" evidence="2">
    <location>
        <begin position="121"/>
        <end position="324"/>
    </location>
</feature>
<evidence type="ECO:0000256" key="1">
    <source>
        <dbReference type="PROSITE-ProRule" id="PRU00409"/>
    </source>
</evidence>
<dbReference type="PROSITE" id="PS50975">
    <property type="entry name" value="ATP_GRASP"/>
    <property type="match status" value="1"/>
</dbReference>
<accession>A0ABX5VRZ6</accession>
<gene>
    <name evidence="3" type="ORF">FE251_08590</name>
</gene>
<proteinExistence type="predicted"/>
<dbReference type="InterPro" id="IPR005479">
    <property type="entry name" value="CPAse_ATP-bd"/>
</dbReference>
<name>A0ABX5VRZ6_9MICO</name>
<evidence type="ECO:0000259" key="2">
    <source>
        <dbReference type="PROSITE" id="PS50975"/>
    </source>
</evidence>
<reference evidence="3 4" key="1">
    <citation type="submission" date="2019-05" db="EMBL/GenBank/DDBJ databases">
        <title>Georgenia *** sp. nov., and Georgenia *** sp. nov., isolated from the intestinal contents of plateau pika (Ochotona curzoniae) in the Qinghai-Tibet plateau of China.</title>
        <authorList>
            <person name="Tian Z."/>
        </authorList>
    </citation>
    <scope>NUCLEOTIDE SEQUENCE [LARGE SCALE GENOMIC DNA]</scope>
    <source>
        <strain evidence="3 4">Z294</strain>
    </source>
</reference>
<dbReference type="Gene3D" id="3.30.470.20">
    <property type="entry name" value="ATP-grasp fold, B domain"/>
    <property type="match status" value="1"/>
</dbReference>
<organism evidence="3 4">
    <name type="scientific">Georgenia wutianyii</name>
    <dbReference type="NCBI Taxonomy" id="2585135"/>
    <lineage>
        <taxon>Bacteria</taxon>
        <taxon>Bacillati</taxon>
        <taxon>Actinomycetota</taxon>
        <taxon>Actinomycetes</taxon>
        <taxon>Micrococcales</taxon>
        <taxon>Bogoriellaceae</taxon>
        <taxon>Georgenia</taxon>
    </lineage>
</organism>
<dbReference type="RefSeq" id="WP_139948496.1">
    <property type="nucleotide sequence ID" value="NZ_CP040899.1"/>
</dbReference>
<dbReference type="Proteomes" id="UP000313948">
    <property type="component" value="Chromosome"/>
</dbReference>
<protein>
    <submittedName>
        <fullName evidence="3">ATP-grasp domain-containing protein</fullName>
    </submittedName>
</protein>
<keyword evidence="1" id="KW-0547">Nucleotide-binding</keyword>
<evidence type="ECO:0000313" key="3">
    <source>
        <dbReference type="EMBL" id="QDB79420.1"/>
    </source>
</evidence>